<name>A0A6J8BFG5_MYTCO</name>
<dbReference type="Proteomes" id="UP000507470">
    <property type="component" value="Unassembled WGS sequence"/>
</dbReference>
<feature type="transmembrane region" description="Helical" evidence="2">
    <location>
        <begin position="322"/>
        <end position="344"/>
    </location>
</feature>
<evidence type="ECO:0000256" key="3">
    <source>
        <dbReference type="SAM" id="SignalP"/>
    </source>
</evidence>
<keyword evidence="2" id="KW-0472">Membrane</keyword>
<gene>
    <name evidence="4" type="ORF">MCOR_18234</name>
</gene>
<feature type="region of interest" description="Disordered" evidence="1">
    <location>
        <begin position="358"/>
        <end position="424"/>
    </location>
</feature>
<proteinExistence type="predicted"/>
<evidence type="ECO:0000313" key="4">
    <source>
        <dbReference type="EMBL" id="CAC5382403.1"/>
    </source>
</evidence>
<keyword evidence="2" id="KW-0812">Transmembrane</keyword>
<dbReference type="OrthoDB" id="6104243at2759"/>
<feature type="compositionally biased region" description="Acidic residues" evidence="1">
    <location>
        <begin position="291"/>
        <end position="300"/>
    </location>
</feature>
<organism evidence="4 5">
    <name type="scientific">Mytilus coruscus</name>
    <name type="common">Sea mussel</name>
    <dbReference type="NCBI Taxonomy" id="42192"/>
    <lineage>
        <taxon>Eukaryota</taxon>
        <taxon>Metazoa</taxon>
        <taxon>Spiralia</taxon>
        <taxon>Lophotrochozoa</taxon>
        <taxon>Mollusca</taxon>
        <taxon>Bivalvia</taxon>
        <taxon>Autobranchia</taxon>
        <taxon>Pteriomorphia</taxon>
        <taxon>Mytilida</taxon>
        <taxon>Mytiloidea</taxon>
        <taxon>Mytilidae</taxon>
        <taxon>Mytilinae</taxon>
        <taxon>Mytilus</taxon>
    </lineage>
</organism>
<feature type="chain" id="PRO_5026726653" description="Cadherin domain-containing protein" evidence="3">
    <location>
        <begin position="18"/>
        <end position="424"/>
    </location>
</feature>
<dbReference type="EMBL" id="CACVKT020003209">
    <property type="protein sequence ID" value="CAC5382403.1"/>
    <property type="molecule type" value="Genomic_DNA"/>
</dbReference>
<evidence type="ECO:0000313" key="5">
    <source>
        <dbReference type="Proteomes" id="UP000507470"/>
    </source>
</evidence>
<accession>A0A6J8BFG5</accession>
<feature type="signal peptide" evidence="3">
    <location>
        <begin position="1"/>
        <end position="17"/>
    </location>
</feature>
<evidence type="ECO:0008006" key="6">
    <source>
        <dbReference type="Google" id="ProtNLM"/>
    </source>
</evidence>
<feature type="compositionally biased region" description="Polar residues" evidence="1">
    <location>
        <begin position="388"/>
        <end position="397"/>
    </location>
</feature>
<keyword evidence="5" id="KW-1185">Reference proteome</keyword>
<evidence type="ECO:0000256" key="2">
    <source>
        <dbReference type="SAM" id="Phobius"/>
    </source>
</evidence>
<dbReference type="AlphaFoldDB" id="A0A6J8BFG5"/>
<keyword evidence="3" id="KW-0732">Signal</keyword>
<protein>
    <recommendedName>
        <fullName evidence="6">Cadherin domain-containing protein</fullName>
    </recommendedName>
</protein>
<sequence length="424" mass="47278">MFSRILVTFLLFGIAQGFGIIATSRPFRFGCCGTIKRWRAVTKGPGEVIFQVWRHSDKRNHYILIGQNVVKFDKAGDTVIDIPQSQRISVDKGDYIGWYTVTEAFIVHEENVGSKDHHIIENMQVPSLGQDVDWSKNKVKEKRIYAVEAIGEDKLLAFTFIFNKGLPPSFKNLPFTKVITKAAVDSMTDKMDVYSVDAIDPDRHDVPGLLVHLEAVNAYFQIRKNTSMVLMVKHAPLGSHVLKIEVKDTCGKTKTDELTVEIKDDSPTAAPPAVTTKTAATTPTTTPDYYDYGDGDDGDDNSGVSGTAAPASGTLQEFEWDWLVAVLIAVGIILLVAALIFFFHKKGWLHKHHRTLPMRKNPKDVESSDGLKTETKVDDLNKTENKPDVTSNNGTKQNDVKQDGIKSKDSKPDPTKSKYYTKFK</sequence>
<feature type="region of interest" description="Disordered" evidence="1">
    <location>
        <begin position="263"/>
        <end position="305"/>
    </location>
</feature>
<evidence type="ECO:0000256" key="1">
    <source>
        <dbReference type="SAM" id="MobiDB-lite"/>
    </source>
</evidence>
<keyword evidence="2" id="KW-1133">Transmembrane helix</keyword>
<feature type="compositionally biased region" description="Basic and acidic residues" evidence="1">
    <location>
        <begin position="361"/>
        <end position="387"/>
    </location>
</feature>
<feature type="compositionally biased region" description="Low complexity" evidence="1">
    <location>
        <begin position="267"/>
        <end position="290"/>
    </location>
</feature>
<feature type="compositionally biased region" description="Basic and acidic residues" evidence="1">
    <location>
        <begin position="398"/>
        <end position="416"/>
    </location>
</feature>
<reference evidence="4 5" key="1">
    <citation type="submission" date="2020-06" db="EMBL/GenBank/DDBJ databases">
        <authorList>
            <person name="Li R."/>
            <person name="Bekaert M."/>
        </authorList>
    </citation>
    <scope>NUCLEOTIDE SEQUENCE [LARGE SCALE GENOMIC DNA]</scope>
    <source>
        <strain evidence="5">wild</strain>
    </source>
</reference>